<dbReference type="GO" id="GO:0009893">
    <property type="term" value="P:positive regulation of metabolic process"/>
    <property type="evidence" value="ECO:0007669"/>
    <property type="project" value="UniProtKB-ARBA"/>
</dbReference>
<dbReference type="EMBL" id="KZ825811">
    <property type="protein sequence ID" value="PYH98444.1"/>
    <property type="molecule type" value="Genomic_DNA"/>
</dbReference>
<dbReference type="PROSITE" id="PS00463">
    <property type="entry name" value="ZN2_CY6_FUNGAL_1"/>
    <property type="match status" value="1"/>
</dbReference>
<protein>
    <submittedName>
        <fullName evidence="9">C6 zinc finger domain protein</fullName>
    </submittedName>
</protein>
<organism evidence="9 10">
    <name type="scientific">Aspergillus ellipticus CBS 707.79</name>
    <dbReference type="NCBI Taxonomy" id="1448320"/>
    <lineage>
        <taxon>Eukaryota</taxon>
        <taxon>Fungi</taxon>
        <taxon>Dikarya</taxon>
        <taxon>Ascomycota</taxon>
        <taxon>Pezizomycotina</taxon>
        <taxon>Eurotiomycetes</taxon>
        <taxon>Eurotiomycetidae</taxon>
        <taxon>Eurotiales</taxon>
        <taxon>Aspergillaceae</taxon>
        <taxon>Aspergillus</taxon>
        <taxon>Aspergillus subgen. Circumdati</taxon>
    </lineage>
</organism>
<keyword evidence="3" id="KW-0805">Transcription regulation</keyword>
<keyword evidence="10" id="KW-1185">Reference proteome</keyword>
<dbReference type="VEuPathDB" id="FungiDB:BO71DRAFT_426093"/>
<keyword evidence="5" id="KW-0804">Transcription</keyword>
<dbReference type="GO" id="GO:0000981">
    <property type="term" value="F:DNA-binding transcription factor activity, RNA polymerase II-specific"/>
    <property type="evidence" value="ECO:0007669"/>
    <property type="project" value="InterPro"/>
</dbReference>
<keyword evidence="1" id="KW-0479">Metal-binding</keyword>
<keyword evidence="4" id="KW-0238">DNA-binding</keyword>
<feature type="compositionally biased region" description="Basic residues" evidence="7">
    <location>
        <begin position="18"/>
        <end position="28"/>
    </location>
</feature>
<accession>A0A319DP80</accession>
<evidence type="ECO:0000256" key="6">
    <source>
        <dbReference type="ARBA" id="ARBA00023242"/>
    </source>
</evidence>
<evidence type="ECO:0000256" key="3">
    <source>
        <dbReference type="ARBA" id="ARBA00023015"/>
    </source>
</evidence>
<dbReference type="PANTHER" id="PTHR36206">
    <property type="entry name" value="ASPERCRYPTIN BIOSYNTHESIS CLUSTER-SPECIFIC TRANSCRIPTION REGULATOR ATNN-RELATED"/>
    <property type="match status" value="1"/>
</dbReference>
<dbReference type="InterPro" id="IPR001138">
    <property type="entry name" value="Zn2Cys6_DnaBD"/>
</dbReference>
<evidence type="ECO:0000256" key="2">
    <source>
        <dbReference type="ARBA" id="ARBA00022833"/>
    </source>
</evidence>
<feature type="region of interest" description="Disordered" evidence="7">
    <location>
        <begin position="1"/>
        <end position="28"/>
    </location>
</feature>
<dbReference type="InterPro" id="IPR052360">
    <property type="entry name" value="Transcr_Regulatory_Proteins"/>
</dbReference>
<gene>
    <name evidence="9" type="ORF">BO71DRAFT_426093</name>
</gene>
<dbReference type="GO" id="GO:0008270">
    <property type="term" value="F:zinc ion binding"/>
    <property type="evidence" value="ECO:0007669"/>
    <property type="project" value="InterPro"/>
</dbReference>
<evidence type="ECO:0000256" key="7">
    <source>
        <dbReference type="SAM" id="MobiDB-lite"/>
    </source>
</evidence>
<evidence type="ECO:0000256" key="5">
    <source>
        <dbReference type="ARBA" id="ARBA00023163"/>
    </source>
</evidence>
<proteinExistence type="predicted"/>
<dbReference type="Proteomes" id="UP000247810">
    <property type="component" value="Unassembled WGS sequence"/>
</dbReference>
<dbReference type="STRING" id="1448320.A0A319DP80"/>
<dbReference type="SUPFAM" id="SSF57701">
    <property type="entry name" value="Zn2/Cys6 DNA-binding domain"/>
    <property type="match status" value="1"/>
</dbReference>
<keyword evidence="2" id="KW-0862">Zinc</keyword>
<evidence type="ECO:0000313" key="9">
    <source>
        <dbReference type="EMBL" id="PYH98444.1"/>
    </source>
</evidence>
<dbReference type="GO" id="GO:0003677">
    <property type="term" value="F:DNA binding"/>
    <property type="evidence" value="ECO:0007669"/>
    <property type="project" value="UniProtKB-KW"/>
</dbReference>
<evidence type="ECO:0000256" key="4">
    <source>
        <dbReference type="ARBA" id="ARBA00023125"/>
    </source>
</evidence>
<name>A0A319DP80_9EURO</name>
<dbReference type="InterPro" id="IPR021858">
    <property type="entry name" value="Fun_TF"/>
</dbReference>
<dbReference type="Pfam" id="PF00172">
    <property type="entry name" value="Zn_clus"/>
    <property type="match status" value="1"/>
</dbReference>
<dbReference type="OrthoDB" id="3172332at2759"/>
<dbReference type="Pfam" id="PF11951">
    <property type="entry name" value="Fungal_trans_2"/>
    <property type="match status" value="1"/>
</dbReference>
<dbReference type="Gene3D" id="4.10.240.10">
    <property type="entry name" value="Zn(2)-C6 fungal-type DNA-binding domain"/>
    <property type="match status" value="1"/>
</dbReference>
<dbReference type="AlphaFoldDB" id="A0A319DP80"/>
<evidence type="ECO:0000313" key="10">
    <source>
        <dbReference type="Proteomes" id="UP000247810"/>
    </source>
</evidence>
<evidence type="ECO:0000256" key="1">
    <source>
        <dbReference type="ARBA" id="ARBA00022723"/>
    </source>
</evidence>
<evidence type="ECO:0000259" key="8">
    <source>
        <dbReference type="PROSITE" id="PS50048"/>
    </source>
</evidence>
<dbReference type="PANTHER" id="PTHR36206:SF16">
    <property type="entry name" value="TRANSCRIPTION FACTOR DOMAIN-CONTAINING PROTEIN-RELATED"/>
    <property type="match status" value="1"/>
</dbReference>
<keyword evidence="6" id="KW-0539">Nucleus</keyword>
<dbReference type="PROSITE" id="PS50048">
    <property type="entry name" value="ZN2_CY6_FUNGAL_2"/>
    <property type="match status" value="1"/>
</dbReference>
<feature type="domain" description="Zn(2)-C6 fungal-type" evidence="8">
    <location>
        <begin position="30"/>
        <end position="58"/>
    </location>
</feature>
<sequence length="527" mass="60013">MIPDHLPPCAADSTPVSTRKRAGGKRSKTGCRTCRARHIKCDEAPRTCNNCKLTGRPCDGYDFHRLPRAGRKTQAIATTPPVALPSGAYWVMNTDQQRAFAFFQHRTTSAFLGWFDSSLWQRLVLQMSQADPAVYHAVIAVSAIHQDFERQGMPLPREDLGNTWHRFALEQSSRSFALLNARRASQDPRLREVTLVCCLLFVTLELIRGQYDDAFRHLHCGLDILKELNAQDQLVPKATGPQLVEQSLVEAFAHLDMQSIQFGVRGPRLLIGEQASHYLSKGQVSSFRTLPEARRALDHLLADVLQFSSQSPCATGRQIASDYEALYRKQRSLCGQVDSYAQRFNMFRKEAYSRLSRKEQRGVDVIHLHQRTATLLLETCLLDGNDPVMDQYTPEFQRLLYLVEPIMNASPERPSVCLDMGIIPTLMLVAVNCRDYHVRWQAIEMLRSWPHREGPWDSNLVARIAEETMMLETSHHINVNRDGTTPNGDPEPSMRGVFFSVAEDQRQVRISYCLDGTEYERWVKLED</sequence>
<dbReference type="SMART" id="SM00066">
    <property type="entry name" value="GAL4"/>
    <property type="match status" value="1"/>
</dbReference>
<dbReference type="InterPro" id="IPR036864">
    <property type="entry name" value="Zn2-C6_fun-type_DNA-bd_sf"/>
</dbReference>
<reference evidence="9 10" key="1">
    <citation type="submission" date="2018-02" db="EMBL/GenBank/DDBJ databases">
        <title>The genomes of Aspergillus section Nigri reveals drivers in fungal speciation.</title>
        <authorList>
            <consortium name="DOE Joint Genome Institute"/>
            <person name="Vesth T.C."/>
            <person name="Nybo J."/>
            <person name="Theobald S."/>
            <person name="Brandl J."/>
            <person name="Frisvad J.C."/>
            <person name="Nielsen K.F."/>
            <person name="Lyhne E.K."/>
            <person name="Kogle M.E."/>
            <person name="Kuo A."/>
            <person name="Riley R."/>
            <person name="Clum A."/>
            <person name="Nolan M."/>
            <person name="Lipzen A."/>
            <person name="Salamov A."/>
            <person name="Henrissat B."/>
            <person name="Wiebenga A."/>
            <person name="De vries R.P."/>
            <person name="Grigoriev I.V."/>
            <person name="Mortensen U.H."/>
            <person name="Andersen M.R."/>
            <person name="Baker S.E."/>
        </authorList>
    </citation>
    <scope>NUCLEOTIDE SEQUENCE [LARGE SCALE GENOMIC DNA]</scope>
    <source>
        <strain evidence="9 10">CBS 707.79</strain>
    </source>
</reference>
<dbReference type="CDD" id="cd00067">
    <property type="entry name" value="GAL4"/>
    <property type="match status" value="1"/>
</dbReference>